<name>A0A8H2M4S4_9FIRM</name>
<evidence type="ECO:0000313" key="2">
    <source>
        <dbReference type="Proteomes" id="UP000377798"/>
    </source>
</evidence>
<gene>
    <name evidence="1" type="ORF">NCTC13150_01097</name>
</gene>
<dbReference type="AlphaFoldDB" id="A0A8H2M4S4"/>
<dbReference type="RefSeq" id="WP_131749182.1">
    <property type="nucleotide sequence ID" value="NZ_CAACYI010000001.1"/>
</dbReference>
<organism evidence="1 2">
    <name type="scientific">Urinicoccus massiliensis</name>
    <dbReference type="NCBI Taxonomy" id="1723382"/>
    <lineage>
        <taxon>Bacteria</taxon>
        <taxon>Bacillati</taxon>
        <taxon>Bacillota</taxon>
        <taxon>Tissierellia</taxon>
        <taxon>Tissierellales</taxon>
        <taxon>Peptoniphilaceae</taxon>
        <taxon>Urinicoccus</taxon>
    </lineage>
</organism>
<sequence>MLMEVYYENYAKRCNDAYWEEPISIPYGVYDRNPKHRKAFYRFLKSEGFKCVDWNDTYPLILVNMEFKRFGLIYRPIAHKCVDSRRYTIQEFLDEVYNVKKDS</sequence>
<protein>
    <submittedName>
        <fullName evidence="1">Uncharacterized protein</fullName>
    </submittedName>
</protein>
<comment type="caution">
    <text evidence="1">The sequence shown here is derived from an EMBL/GenBank/DDBJ whole genome shotgun (WGS) entry which is preliminary data.</text>
</comment>
<reference evidence="1 2" key="1">
    <citation type="submission" date="2019-02" db="EMBL/GenBank/DDBJ databases">
        <authorList>
            <consortium name="Pathogen Informatics"/>
        </authorList>
    </citation>
    <scope>NUCLEOTIDE SEQUENCE [LARGE SCALE GENOMIC DNA]</scope>
    <source>
        <strain evidence="1 2">3012STDY7089603</strain>
    </source>
</reference>
<keyword evidence="2" id="KW-1185">Reference proteome</keyword>
<evidence type="ECO:0000313" key="1">
    <source>
        <dbReference type="EMBL" id="VFB16547.1"/>
    </source>
</evidence>
<dbReference type="Proteomes" id="UP000377798">
    <property type="component" value="Unassembled WGS sequence"/>
</dbReference>
<dbReference type="EMBL" id="CAACYI010000001">
    <property type="protein sequence ID" value="VFB16547.1"/>
    <property type="molecule type" value="Genomic_DNA"/>
</dbReference>
<proteinExistence type="predicted"/>
<accession>A0A8H2M4S4</accession>